<dbReference type="InterPro" id="IPR050377">
    <property type="entry name" value="Radical_SAM_PqqE_MftC-like"/>
</dbReference>
<dbReference type="Gene3D" id="3.20.20.70">
    <property type="entry name" value="Aldolase class I"/>
    <property type="match status" value="1"/>
</dbReference>
<dbReference type="InterPro" id="IPR023885">
    <property type="entry name" value="4Fe4S-binding_SPASM_dom"/>
</dbReference>
<feature type="domain" description="Radical SAM core" evidence="6">
    <location>
        <begin position="108"/>
        <end position="314"/>
    </location>
</feature>
<gene>
    <name evidence="7" type="ORF">D7Y13_02465</name>
</gene>
<name>A0ABX9QR27_9BACT</name>
<evidence type="ECO:0000256" key="4">
    <source>
        <dbReference type="ARBA" id="ARBA00023004"/>
    </source>
</evidence>
<dbReference type="Pfam" id="PF04055">
    <property type="entry name" value="Radical_SAM"/>
    <property type="match status" value="1"/>
</dbReference>
<dbReference type="PANTHER" id="PTHR11228">
    <property type="entry name" value="RADICAL SAM DOMAIN PROTEIN"/>
    <property type="match status" value="1"/>
</dbReference>
<dbReference type="EMBL" id="RAWI01000010">
    <property type="protein sequence ID" value="RKI16410.1"/>
    <property type="molecule type" value="Genomic_DNA"/>
</dbReference>
<organism evidence="7 8">
    <name type="scientific">Corallococcus praedator</name>
    <dbReference type="NCBI Taxonomy" id="2316724"/>
    <lineage>
        <taxon>Bacteria</taxon>
        <taxon>Pseudomonadati</taxon>
        <taxon>Myxococcota</taxon>
        <taxon>Myxococcia</taxon>
        <taxon>Myxococcales</taxon>
        <taxon>Cystobacterineae</taxon>
        <taxon>Myxococcaceae</taxon>
        <taxon>Corallococcus</taxon>
    </lineage>
</organism>
<dbReference type="CDD" id="cd01335">
    <property type="entry name" value="Radical_SAM"/>
    <property type="match status" value="1"/>
</dbReference>
<dbReference type="InterPro" id="IPR013785">
    <property type="entry name" value="Aldolase_TIM"/>
</dbReference>
<dbReference type="InterPro" id="IPR007197">
    <property type="entry name" value="rSAM"/>
</dbReference>
<dbReference type="PANTHER" id="PTHR11228:SF7">
    <property type="entry name" value="PQQA PEPTIDE CYCLASE"/>
    <property type="match status" value="1"/>
</dbReference>
<keyword evidence="3" id="KW-0479">Metal-binding</keyword>
<evidence type="ECO:0000259" key="6">
    <source>
        <dbReference type="PROSITE" id="PS51918"/>
    </source>
</evidence>
<dbReference type="SUPFAM" id="SSF102114">
    <property type="entry name" value="Radical SAM enzymes"/>
    <property type="match status" value="1"/>
</dbReference>
<evidence type="ECO:0000313" key="7">
    <source>
        <dbReference type="EMBL" id="RKI16410.1"/>
    </source>
</evidence>
<comment type="caution">
    <text evidence="7">The sequence shown here is derived from an EMBL/GenBank/DDBJ whole genome shotgun (WGS) entry which is preliminary data.</text>
</comment>
<evidence type="ECO:0000256" key="2">
    <source>
        <dbReference type="ARBA" id="ARBA00022691"/>
    </source>
</evidence>
<accession>A0ABX9QR27</accession>
<keyword evidence="4" id="KW-0408">Iron</keyword>
<protein>
    <submittedName>
        <fullName evidence="7">Radical SAM protein</fullName>
    </submittedName>
</protein>
<dbReference type="PROSITE" id="PS51918">
    <property type="entry name" value="RADICAL_SAM"/>
    <property type="match status" value="1"/>
</dbReference>
<keyword evidence="8" id="KW-1185">Reference proteome</keyword>
<dbReference type="InterPro" id="IPR058240">
    <property type="entry name" value="rSAM_sf"/>
</dbReference>
<evidence type="ECO:0000256" key="5">
    <source>
        <dbReference type="ARBA" id="ARBA00023014"/>
    </source>
</evidence>
<dbReference type="CDD" id="cd21109">
    <property type="entry name" value="SPASM"/>
    <property type="match status" value="1"/>
</dbReference>
<keyword evidence="5" id="KW-0411">Iron-sulfur</keyword>
<keyword evidence="2" id="KW-0949">S-adenosyl-L-methionine</keyword>
<dbReference type="Pfam" id="PF13186">
    <property type="entry name" value="SPASM"/>
    <property type="match status" value="1"/>
</dbReference>
<dbReference type="RefSeq" id="WP_120582411.1">
    <property type="nucleotide sequence ID" value="NZ_RAWI01000010.1"/>
</dbReference>
<comment type="cofactor">
    <cofactor evidence="1">
        <name>[4Fe-4S] cluster</name>
        <dbReference type="ChEBI" id="CHEBI:49883"/>
    </cofactor>
</comment>
<proteinExistence type="predicted"/>
<evidence type="ECO:0000256" key="1">
    <source>
        <dbReference type="ARBA" id="ARBA00001966"/>
    </source>
</evidence>
<evidence type="ECO:0000256" key="3">
    <source>
        <dbReference type="ARBA" id="ARBA00022723"/>
    </source>
</evidence>
<sequence length="408" mass="44799">MISIYRSEAVVLRFYDDELAVLSRRDGARHLAHGPLVTVMRRLVESSGLDGLLRLVEGGSSDNAQQQAVIEAIRGVFAQFQQVSQPIPMGGLFKGAAGARLPKLSLQERIPLTGMCEITYRCNLRCQHCFVLHKIEEERPAHVDDETVLRMLRDLASMGCLDVSLTGGEATLHRGYQRFVTEAKSLHLYTVLKTNATTFTAQRARDYAKDPAHETHASLYGSTAEVHDEFTAVAGSLVKTMAGLRALADVGIRVKVNCTIWTRNTDQLAEMKQQMEELGHYIVFDDIIHGRLNGDRSPQALRISPLVRNQLVSNGWLKPFAPSPCGAGKMKVKIDAEGRIATCELFPGGFGNAHEASLPEVWAAPGFRDASDETMMLANSERDGDKVVRSCPGLNLLNTGQMAGRTTI</sequence>
<evidence type="ECO:0000313" key="8">
    <source>
        <dbReference type="Proteomes" id="UP000278907"/>
    </source>
</evidence>
<dbReference type="SFLD" id="SFLDS00029">
    <property type="entry name" value="Radical_SAM"/>
    <property type="match status" value="1"/>
</dbReference>
<dbReference type="SFLD" id="SFLDG01067">
    <property type="entry name" value="SPASM/twitch_domain_containing"/>
    <property type="match status" value="1"/>
</dbReference>
<dbReference type="Proteomes" id="UP000278907">
    <property type="component" value="Unassembled WGS sequence"/>
</dbReference>
<dbReference type="SFLD" id="SFLDG01386">
    <property type="entry name" value="main_SPASM_domain-containing"/>
    <property type="match status" value="1"/>
</dbReference>
<reference evidence="7 8" key="1">
    <citation type="submission" date="2018-09" db="EMBL/GenBank/DDBJ databases">
        <authorList>
            <person name="Livingstone P.G."/>
            <person name="Whitworth D.E."/>
        </authorList>
    </citation>
    <scope>NUCLEOTIDE SEQUENCE [LARGE SCALE GENOMIC DNA]</scope>
    <source>
        <strain evidence="7 8">CA031B</strain>
    </source>
</reference>